<feature type="transmembrane region" description="Helical" evidence="2">
    <location>
        <begin position="182"/>
        <end position="202"/>
    </location>
</feature>
<dbReference type="InterPro" id="IPR036938">
    <property type="entry name" value="PAP2/HPO_sf"/>
</dbReference>
<organism evidence="4 5">
    <name type="scientific">Microbispora hainanensis</name>
    <dbReference type="NCBI Taxonomy" id="568844"/>
    <lineage>
        <taxon>Bacteria</taxon>
        <taxon>Bacillati</taxon>
        <taxon>Actinomycetota</taxon>
        <taxon>Actinomycetes</taxon>
        <taxon>Streptosporangiales</taxon>
        <taxon>Streptosporangiaceae</taxon>
        <taxon>Microbispora</taxon>
    </lineage>
</organism>
<dbReference type="AlphaFoldDB" id="A0A544Z2I1"/>
<dbReference type="Proteomes" id="UP000316541">
    <property type="component" value="Unassembled WGS sequence"/>
</dbReference>
<sequence>MRAAGRPGRYARASGPRRRGRSPPKEDELDGSRGTARSARTSSTPGRRAAAAEAARRILLPLALMALVTLGLGLLLTKVMEHSTLVAQDEAVSREIAQERTPFWNEVTHYASMLSDTPVIIVVTAIMAILFRIAYKRWRESVFLVAAVCAQSAIFLLATVFAQRARPHVPHLDPAPPTSSYPSGHTSAAVAFYCGAAVVLTLHTHRHTILNALWWLLGAGAALAVGLARLYRGMHHLTDVSWGYVLGIFCVVVLAQALLLRPITARRAAPEKRAVRGAALT</sequence>
<proteinExistence type="predicted"/>
<comment type="caution">
    <text evidence="4">The sequence shown here is derived from an EMBL/GenBank/DDBJ whole genome shotgun (WGS) entry which is preliminary data.</text>
</comment>
<feature type="transmembrane region" description="Helical" evidence="2">
    <location>
        <begin position="242"/>
        <end position="263"/>
    </location>
</feature>
<dbReference type="PANTHER" id="PTHR14969">
    <property type="entry name" value="SPHINGOSINE-1-PHOSPHATE PHOSPHOHYDROLASE"/>
    <property type="match status" value="1"/>
</dbReference>
<dbReference type="InterPro" id="IPR000326">
    <property type="entry name" value="PAP2/HPO"/>
</dbReference>
<protein>
    <submittedName>
        <fullName evidence="4">Phosphatase PAP2 family protein</fullName>
    </submittedName>
</protein>
<dbReference type="CDD" id="cd03392">
    <property type="entry name" value="PAP2_like_2"/>
    <property type="match status" value="1"/>
</dbReference>
<evidence type="ECO:0000256" key="1">
    <source>
        <dbReference type="SAM" id="MobiDB-lite"/>
    </source>
</evidence>
<feature type="region of interest" description="Disordered" evidence="1">
    <location>
        <begin position="1"/>
        <end position="48"/>
    </location>
</feature>
<evidence type="ECO:0000256" key="2">
    <source>
        <dbReference type="SAM" id="Phobius"/>
    </source>
</evidence>
<gene>
    <name evidence="4" type="ORF">FLX08_05090</name>
</gene>
<name>A0A544Z2I1_9ACTN</name>
<evidence type="ECO:0000313" key="4">
    <source>
        <dbReference type="EMBL" id="TQS23256.1"/>
    </source>
</evidence>
<feature type="transmembrane region" description="Helical" evidence="2">
    <location>
        <begin position="117"/>
        <end position="135"/>
    </location>
</feature>
<feature type="compositionally biased region" description="Low complexity" evidence="1">
    <location>
        <begin position="1"/>
        <end position="14"/>
    </location>
</feature>
<feature type="compositionally biased region" description="Low complexity" evidence="1">
    <location>
        <begin position="32"/>
        <end position="48"/>
    </location>
</feature>
<keyword evidence="2" id="KW-1133">Transmembrane helix</keyword>
<feature type="domain" description="Phosphatidic acid phosphatase type 2/haloperoxidase" evidence="3">
    <location>
        <begin position="142"/>
        <end position="255"/>
    </location>
</feature>
<feature type="transmembrane region" description="Helical" evidence="2">
    <location>
        <begin position="209"/>
        <end position="230"/>
    </location>
</feature>
<accession>A0A544Z2I1</accession>
<dbReference type="SUPFAM" id="SSF48317">
    <property type="entry name" value="Acid phosphatase/Vanadium-dependent haloperoxidase"/>
    <property type="match status" value="1"/>
</dbReference>
<dbReference type="PANTHER" id="PTHR14969:SF13">
    <property type="entry name" value="AT30094P"/>
    <property type="match status" value="1"/>
</dbReference>
<keyword evidence="2" id="KW-0472">Membrane</keyword>
<dbReference type="Gene3D" id="1.20.144.10">
    <property type="entry name" value="Phosphatidic acid phosphatase type 2/haloperoxidase"/>
    <property type="match status" value="1"/>
</dbReference>
<reference evidence="4 5" key="1">
    <citation type="submission" date="2019-07" db="EMBL/GenBank/DDBJ databases">
        <title>Microbispora hainanensis DSM 45428.</title>
        <authorList>
            <person name="Thawai C."/>
        </authorList>
    </citation>
    <scope>NUCLEOTIDE SEQUENCE [LARGE SCALE GENOMIC DNA]</scope>
    <source>
        <strain evidence="4 5">DSM 45428</strain>
    </source>
</reference>
<feature type="transmembrane region" description="Helical" evidence="2">
    <location>
        <begin position="142"/>
        <end position="162"/>
    </location>
</feature>
<dbReference type="EMBL" id="VIRM01000004">
    <property type="protein sequence ID" value="TQS23256.1"/>
    <property type="molecule type" value="Genomic_DNA"/>
</dbReference>
<evidence type="ECO:0000259" key="3">
    <source>
        <dbReference type="SMART" id="SM00014"/>
    </source>
</evidence>
<dbReference type="SMART" id="SM00014">
    <property type="entry name" value="acidPPc"/>
    <property type="match status" value="1"/>
</dbReference>
<keyword evidence="2" id="KW-0812">Transmembrane</keyword>
<dbReference type="Pfam" id="PF01569">
    <property type="entry name" value="PAP2"/>
    <property type="match status" value="1"/>
</dbReference>
<evidence type="ECO:0000313" key="5">
    <source>
        <dbReference type="Proteomes" id="UP000316541"/>
    </source>
</evidence>
<feature type="transmembrane region" description="Helical" evidence="2">
    <location>
        <begin position="58"/>
        <end position="76"/>
    </location>
</feature>